<evidence type="ECO:0000256" key="6">
    <source>
        <dbReference type="ARBA" id="ARBA00056337"/>
    </source>
</evidence>
<organism evidence="8 9">
    <name type="scientific">Mycoplasmopsis phocirhinis</name>
    <dbReference type="NCBI Taxonomy" id="142650"/>
    <lineage>
        <taxon>Bacteria</taxon>
        <taxon>Bacillati</taxon>
        <taxon>Mycoplasmatota</taxon>
        <taxon>Mycoplasmoidales</taxon>
        <taxon>Metamycoplasmataceae</taxon>
        <taxon>Mycoplasmopsis</taxon>
    </lineage>
</organism>
<dbReference type="EC" id="4.1.2.4" evidence="7"/>
<dbReference type="Gene3D" id="3.20.20.70">
    <property type="entry name" value="Aldolase class I"/>
    <property type="match status" value="1"/>
</dbReference>
<dbReference type="GO" id="GO:0009264">
    <property type="term" value="P:deoxyribonucleotide catabolic process"/>
    <property type="evidence" value="ECO:0007669"/>
    <property type="project" value="UniProtKB-UniRule"/>
</dbReference>
<dbReference type="PANTHER" id="PTHR10889">
    <property type="entry name" value="DEOXYRIBOSE-PHOSPHATE ALDOLASE"/>
    <property type="match status" value="1"/>
</dbReference>
<feature type="active site" description="Schiff-base intermediate with acetaldehyde" evidence="7">
    <location>
        <position position="152"/>
    </location>
</feature>
<dbReference type="PIRSF" id="PIRSF001357">
    <property type="entry name" value="DeoC"/>
    <property type="match status" value="1"/>
</dbReference>
<dbReference type="AlphaFoldDB" id="A0A4P6MTF1"/>
<sequence length="221" mass="23702">MTNYNQMIDHTYLKADATIEDINKLLAEAVKFQFKTVCVNASWVPYAKTKLANTGVGITCVVGFPLGATLPQVKAFEAAEAIEAGASEIDMVINIGKLKDGDYSYVLEDIKTVKAAMPNNILKVIVETALLNKSEIEKVTQIVIDSGAEFIKTSTGFASRGASLEDIKIMKAIAGEKIQIKAAGGISNKDDMIKMIDAGANRFGTSRSIAIIKGKSSNEGY</sequence>
<dbReference type="HAMAP" id="MF_00114">
    <property type="entry name" value="DeoC_type1"/>
    <property type="match status" value="1"/>
</dbReference>
<dbReference type="NCBIfam" id="TIGR00126">
    <property type="entry name" value="deoC"/>
    <property type="match status" value="1"/>
</dbReference>
<dbReference type="InterPro" id="IPR028581">
    <property type="entry name" value="DeoC_typeI"/>
</dbReference>
<comment type="subcellular location">
    <subcellularLocation>
        <location evidence="7">Cytoplasm</location>
    </subcellularLocation>
</comment>
<comment type="pathway">
    <text evidence="7">Carbohydrate degradation; 2-deoxy-D-ribose 1-phosphate degradation; D-glyceraldehyde 3-phosphate and acetaldehyde from 2-deoxy-alpha-D-ribose 1-phosphate: step 2/2.</text>
</comment>
<dbReference type="InterPro" id="IPR011343">
    <property type="entry name" value="DeoC"/>
</dbReference>
<keyword evidence="3 7" id="KW-0456">Lyase</keyword>
<evidence type="ECO:0000256" key="4">
    <source>
        <dbReference type="ARBA" id="ARBA00023270"/>
    </source>
</evidence>
<evidence type="ECO:0000256" key="2">
    <source>
        <dbReference type="ARBA" id="ARBA00022490"/>
    </source>
</evidence>
<dbReference type="UniPathway" id="UPA00002">
    <property type="reaction ID" value="UER00468"/>
</dbReference>
<dbReference type="OrthoDB" id="9778711at2"/>
<proteinExistence type="inferred from homology"/>
<comment type="catalytic activity">
    <reaction evidence="5 7">
        <text>2-deoxy-D-ribose 5-phosphate = D-glyceraldehyde 3-phosphate + acetaldehyde</text>
        <dbReference type="Rhea" id="RHEA:12821"/>
        <dbReference type="ChEBI" id="CHEBI:15343"/>
        <dbReference type="ChEBI" id="CHEBI:59776"/>
        <dbReference type="ChEBI" id="CHEBI:62877"/>
        <dbReference type="EC" id="4.1.2.4"/>
    </reaction>
</comment>
<dbReference type="KEGG" id="mphi:EG856_01610"/>
<evidence type="ECO:0000313" key="9">
    <source>
        <dbReference type="Proteomes" id="UP000289326"/>
    </source>
</evidence>
<dbReference type="InterPro" id="IPR013785">
    <property type="entry name" value="Aldolase_TIM"/>
</dbReference>
<dbReference type="Proteomes" id="UP000289326">
    <property type="component" value="Chromosome"/>
</dbReference>
<dbReference type="GO" id="GO:0005737">
    <property type="term" value="C:cytoplasm"/>
    <property type="evidence" value="ECO:0007669"/>
    <property type="project" value="UniProtKB-SubCell"/>
</dbReference>
<dbReference type="GO" id="GO:0016052">
    <property type="term" value="P:carbohydrate catabolic process"/>
    <property type="evidence" value="ECO:0007669"/>
    <property type="project" value="TreeGrafter"/>
</dbReference>
<dbReference type="RefSeq" id="WP_130429394.1">
    <property type="nucleotide sequence ID" value="NZ_CP034841.1"/>
</dbReference>
<comment type="similarity">
    <text evidence="1 7">Belongs to the DeoC/FbaB aldolase family. DeoC type 1 subfamily.</text>
</comment>
<keyword evidence="9" id="KW-1185">Reference proteome</keyword>
<dbReference type="GO" id="GO:0006018">
    <property type="term" value="P:2-deoxyribose 1-phosphate catabolic process"/>
    <property type="evidence" value="ECO:0007669"/>
    <property type="project" value="UniProtKB-UniRule"/>
</dbReference>
<reference evidence="8 9" key="1">
    <citation type="submission" date="2019-01" db="EMBL/GenBank/DDBJ databases">
        <title>Complete sequence and annotation of the Mycoplasma phocirhinis strain 852T genome.</title>
        <authorList>
            <person name="Frasca S.Jr."/>
            <person name="Kutish G.F."/>
            <person name="Castellanos Gell J."/>
            <person name="Michaels D.L."/>
            <person name="Brown D.R."/>
        </authorList>
    </citation>
    <scope>NUCLEOTIDE SEQUENCE [LARGE SCALE GENOMIC DNA]</scope>
    <source>
        <strain evidence="8 9">852</strain>
    </source>
</reference>
<evidence type="ECO:0000256" key="7">
    <source>
        <dbReference type="HAMAP-Rule" id="MF_00114"/>
    </source>
</evidence>
<evidence type="ECO:0000256" key="1">
    <source>
        <dbReference type="ARBA" id="ARBA00010936"/>
    </source>
</evidence>
<evidence type="ECO:0000256" key="3">
    <source>
        <dbReference type="ARBA" id="ARBA00023239"/>
    </source>
</evidence>
<dbReference type="Pfam" id="PF01791">
    <property type="entry name" value="DeoC"/>
    <property type="match status" value="1"/>
</dbReference>
<dbReference type="CDD" id="cd00959">
    <property type="entry name" value="DeoC"/>
    <property type="match status" value="1"/>
</dbReference>
<protein>
    <recommendedName>
        <fullName evidence="7">Deoxyribose-phosphate aldolase</fullName>
        <shortName evidence="7">DERA</shortName>
        <ecNumber evidence="7">4.1.2.4</ecNumber>
    </recommendedName>
    <alternativeName>
        <fullName evidence="7">2-deoxy-D-ribose 5-phosphate aldolase</fullName>
    </alternativeName>
    <alternativeName>
        <fullName evidence="7">Phosphodeoxyriboaldolase</fullName>
        <shortName evidence="7">Deoxyriboaldolase</shortName>
    </alternativeName>
</protein>
<keyword evidence="2 7" id="KW-0963">Cytoplasm</keyword>
<feature type="active site" description="Proton donor/acceptor" evidence="7">
    <location>
        <position position="181"/>
    </location>
</feature>
<dbReference type="SUPFAM" id="SSF51569">
    <property type="entry name" value="Aldolase"/>
    <property type="match status" value="1"/>
</dbReference>
<dbReference type="InterPro" id="IPR002915">
    <property type="entry name" value="DeoC/FbaB/LacD_aldolase"/>
</dbReference>
<dbReference type="EMBL" id="CP034841">
    <property type="protein sequence ID" value="QBF34617.1"/>
    <property type="molecule type" value="Genomic_DNA"/>
</dbReference>
<comment type="function">
    <text evidence="6 7">Catalyzes a reversible aldol reaction between acetaldehyde and D-glyceraldehyde 3-phosphate to generate 2-deoxy-D-ribose 5-phosphate.</text>
</comment>
<feature type="active site" description="Proton donor/acceptor" evidence="7">
    <location>
        <position position="90"/>
    </location>
</feature>
<accession>A0A4P6MTF1</accession>
<evidence type="ECO:0000256" key="5">
    <source>
        <dbReference type="ARBA" id="ARBA00048791"/>
    </source>
</evidence>
<evidence type="ECO:0000313" key="8">
    <source>
        <dbReference type="EMBL" id="QBF34617.1"/>
    </source>
</evidence>
<dbReference type="SMART" id="SM01133">
    <property type="entry name" value="DeoC"/>
    <property type="match status" value="1"/>
</dbReference>
<name>A0A4P6MTF1_9BACT</name>
<dbReference type="PANTHER" id="PTHR10889:SF1">
    <property type="entry name" value="DEOXYRIBOSE-PHOSPHATE ALDOLASE"/>
    <property type="match status" value="1"/>
</dbReference>
<keyword evidence="4 7" id="KW-0704">Schiff base</keyword>
<gene>
    <name evidence="7 8" type="primary">deoC</name>
    <name evidence="8" type="ORF">EG856_01610</name>
</gene>
<dbReference type="GO" id="GO:0004139">
    <property type="term" value="F:deoxyribose-phosphate aldolase activity"/>
    <property type="evidence" value="ECO:0007669"/>
    <property type="project" value="UniProtKB-UniRule"/>
</dbReference>
<dbReference type="FunFam" id="3.20.20.70:FF:000044">
    <property type="entry name" value="Deoxyribose-phosphate aldolase"/>
    <property type="match status" value="1"/>
</dbReference>